<keyword evidence="4" id="KW-1185">Reference proteome</keyword>
<evidence type="ECO:0000313" key="3">
    <source>
        <dbReference type="EMBL" id="QDH71339.1"/>
    </source>
</evidence>
<dbReference type="Proteomes" id="UP000317199">
    <property type="component" value="Chromosome"/>
</dbReference>
<evidence type="ECO:0000256" key="1">
    <source>
        <dbReference type="SAM" id="MobiDB-lite"/>
    </source>
</evidence>
<dbReference type="InterPro" id="IPR002477">
    <property type="entry name" value="Peptidoglycan-bd-like"/>
</dbReference>
<dbReference type="RefSeq" id="WP_141624671.1">
    <property type="nucleotide sequence ID" value="NZ_CP041242.1"/>
</dbReference>
<feature type="compositionally biased region" description="Low complexity" evidence="1">
    <location>
        <begin position="342"/>
        <end position="359"/>
    </location>
</feature>
<dbReference type="EMBL" id="CP041242">
    <property type="protein sequence ID" value="QDH71339.1"/>
    <property type="molecule type" value="Genomic_DNA"/>
</dbReference>
<organism evidence="3 4">
    <name type="scientific">Marilutibacter alkalisoli</name>
    <dbReference type="NCBI Taxonomy" id="2591633"/>
    <lineage>
        <taxon>Bacteria</taxon>
        <taxon>Pseudomonadati</taxon>
        <taxon>Pseudomonadota</taxon>
        <taxon>Gammaproteobacteria</taxon>
        <taxon>Lysobacterales</taxon>
        <taxon>Lysobacteraceae</taxon>
        <taxon>Marilutibacter</taxon>
    </lineage>
</organism>
<feature type="domain" description="Peptidoglycan binding-like" evidence="2">
    <location>
        <begin position="226"/>
        <end position="285"/>
    </location>
</feature>
<sequence length="359" mass="39503">MANPIHDLMYRGESGAAGYNAYNRGTYTDAAGNERIRAGGAPMDFSSFTLGEVQDLQHLPRRDPDRLFAVGKYQIIPGTMDAAVARLGLDRDEAFTPELQDRIFTDYLLRQKQPGVRDYIEGKPGVTLEQAQHGLAREWASFGDPYKEGRSYYGGANRAHISLEQSEAALTQMRAGYAAAIDRGLSSDEAWRVATAIDPEQRTQARPSAARTDPLADGLLRHGEKGDPIRELQQSLHELGYTGRDGKPLSLDGDFGANTGHAVRAYQREHGLKVDGIAGPRTLESIEQQRQEQTQASPEVQEAISRLDRLTSGQIDPSAQQAWNQHVAACRPCPDPVREQESLQQRAQEQAAEQAGLAR</sequence>
<dbReference type="SUPFAM" id="SSF53955">
    <property type="entry name" value="Lysozyme-like"/>
    <property type="match status" value="1"/>
</dbReference>
<dbReference type="OrthoDB" id="1491023at2"/>
<evidence type="ECO:0000259" key="2">
    <source>
        <dbReference type="Pfam" id="PF01471"/>
    </source>
</evidence>
<dbReference type="AlphaFoldDB" id="A0A514BWG9"/>
<dbReference type="InterPro" id="IPR036365">
    <property type="entry name" value="PGBD-like_sf"/>
</dbReference>
<feature type="region of interest" description="Disordered" evidence="1">
    <location>
        <begin position="333"/>
        <end position="359"/>
    </location>
</feature>
<proteinExistence type="predicted"/>
<evidence type="ECO:0000313" key="4">
    <source>
        <dbReference type="Proteomes" id="UP000317199"/>
    </source>
</evidence>
<dbReference type="Pfam" id="PF01471">
    <property type="entry name" value="PG_binding_1"/>
    <property type="match status" value="1"/>
</dbReference>
<dbReference type="Gene3D" id="1.10.530.10">
    <property type="match status" value="1"/>
</dbReference>
<dbReference type="SUPFAM" id="SSF47090">
    <property type="entry name" value="PGBD-like"/>
    <property type="match status" value="1"/>
</dbReference>
<reference evidence="3 4" key="1">
    <citation type="submission" date="2019-06" db="EMBL/GenBank/DDBJ databases">
        <title>Lysobacter alkalisoli sp. nov. isolated from saline-alkali soil.</title>
        <authorList>
            <person name="Sun J.-Q."/>
            <person name="Xu L."/>
        </authorList>
    </citation>
    <scope>NUCLEOTIDE SEQUENCE [LARGE SCALE GENOMIC DNA]</scope>
    <source>
        <strain evidence="3 4">SJ-36</strain>
    </source>
</reference>
<dbReference type="InterPro" id="IPR036366">
    <property type="entry name" value="PGBDSf"/>
</dbReference>
<name>A0A514BWG9_9GAMM</name>
<dbReference type="Gene3D" id="1.10.101.10">
    <property type="entry name" value="PGBD-like superfamily/PGBD"/>
    <property type="match status" value="1"/>
</dbReference>
<accession>A0A514BWG9</accession>
<protein>
    <recommendedName>
        <fullName evidence="2">Peptidoglycan binding-like domain-containing protein</fullName>
    </recommendedName>
</protein>
<dbReference type="InterPro" id="IPR023346">
    <property type="entry name" value="Lysozyme-like_dom_sf"/>
</dbReference>
<dbReference type="KEGG" id="lyj:FKV23_15515"/>
<gene>
    <name evidence="3" type="ORF">FKV23_15515</name>
</gene>